<sequence length="180" mass="20645">MYRHKKKNIFLIGPMGSGKSTIGLCLAKSLKYLFYDSDVEISKKTGMSIENLFNLEGEYNFRLHEEQMIKKLTKKKNIVLATGGGSIISEKSRNCLISRGIIIYLRITIDEQLIRTSLNTTRPLLSNNISNNKKILMNLSKIRDPLYHKIADFSIDTHNKKIDVIQMDILHNISKFCHSN</sequence>
<gene>
    <name evidence="11 12" type="primary">aroK</name>
    <name evidence="12" type="ORF">BUCINSTRO3249_0364</name>
</gene>
<comment type="function">
    <text evidence="11">Catalyzes the specific phosphorylation of the 3-hydroxyl group of shikimic acid using ATP as a cosubstrate.</text>
</comment>
<dbReference type="InterPro" id="IPR023000">
    <property type="entry name" value="Shikimate_kinase_CS"/>
</dbReference>
<dbReference type="UniPathway" id="UPA00053">
    <property type="reaction ID" value="UER00088"/>
</dbReference>
<keyword evidence="9 11" id="KW-0057">Aromatic amino acid biosynthesis</keyword>
<keyword evidence="11" id="KW-0963">Cytoplasm</keyword>
<dbReference type="InterPro" id="IPR031322">
    <property type="entry name" value="Shikimate/glucono_kinase"/>
</dbReference>
<dbReference type="PANTHER" id="PTHR21087:SF16">
    <property type="entry name" value="SHIKIMATE KINASE 1, CHLOROPLASTIC"/>
    <property type="match status" value="1"/>
</dbReference>
<dbReference type="GO" id="GO:0000287">
    <property type="term" value="F:magnesium ion binding"/>
    <property type="evidence" value="ECO:0007669"/>
    <property type="project" value="UniProtKB-UniRule"/>
</dbReference>
<dbReference type="RefSeq" id="WP_158349221.1">
    <property type="nucleotide sequence ID" value="NZ_LR025085.1"/>
</dbReference>
<dbReference type="CDD" id="cd00464">
    <property type="entry name" value="SK"/>
    <property type="match status" value="1"/>
</dbReference>
<evidence type="ECO:0000256" key="3">
    <source>
        <dbReference type="ARBA" id="ARBA00022605"/>
    </source>
</evidence>
<keyword evidence="7 11" id="KW-0067">ATP-binding</keyword>
<proteinExistence type="inferred from homology"/>
<dbReference type="Pfam" id="PF01202">
    <property type="entry name" value="SKI"/>
    <property type="match status" value="1"/>
</dbReference>
<dbReference type="InterPro" id="IPR000623">
    <property type="entry name" value="Shikimate_kinase/TSH1"/>
</dbReference>
<dbReference type="EMBL" id="LR025085">
    <property type="protein sequence ID" value="VAX76851.1"/>
    <property type="molecule type" value="Genomic_DNA"/>
</dbReference>
<feature type="binding site" evidence="11">
    <location>
        <position position="122"/>
    </location>
    <ligand>
        <name>ATP</name>
        <dbReference type="ChEBI" id="CHEBI:30616"/>
    </ligand>
</feature>
<evidence type="ECO:0000256" key="2">
    <source>
        <dbReference type="ARBA" id="ARBA00006997"/>
    </source>
</evidence>
<dbReference type="InterPro" id="IPR027417">
    <property type="entry name" value="P-loop_NTPase"/>
</dbReference>
<dbReference type="SUPFAM" id="SSF52540">
    <property type="entry name" value="P-loop containing nucleoside triphosphate hydrolases"/>
    <property type="match status" value="1"/>
</dbReference>
<comment type="caution">
    <text evidence="11">Lacks conserved residue(s) required for the propagation of feature annotation.</text>
</comment>
<dbReference type="NCBIfam" id="NF003456">
    <property type="entry name" value="PRK05057.1"/>
    <property type="match status" value="1"/>
</dbReference>
<comment type="subcellular location">
    <subcellularLocation>
        <location evidence="11">Cytoplasm</location>
    </subcellularLocation>
</comment>
<evidence type="ECO:0000256" key="1">
    <source>
        <dbReference type="ARBA" id="ARBA00004842"/>
    </source>
</evidence>
<comment type="catalytic activity">
    <reaction evidence="10 11">
        <text>shikimate + ATP = 3-phosphoshikimate + ADP + H(+)</text>
        <dbReference type="Rhea" id="RHEA:13121"/>
        <dbReference type="ChEBI" id="CHEBI:15378"/>
        <dbReference type="ChEBI" id="CHEBI:30616"/>
        <dbReference type="ChEBI" id="CHEBI:36208"/>
        <dbReference type="ChEBI" id="CHEBI:145989"/>
        <dbReference type="ChEBI" id="CHEBI:456216"/>
        <dbReference type="EC" id="2.7.1.71"/>
    </reaction>
</comment>
<dbReference type="STRING" id="1921549.GCA_900128825_00365"/>
<name>A0A3B1DME0_9GAMM</name>
<evidence type="ECO:0000313" key="13">
    <source>
        <dbReference type="Proteomes" id="UP000271849"/>
    </source>
</evidence>
<evidence type="ECO:0000256" key="7">
    <source>
        <dbReference type="ARBA" id="ARBA00022840"/>
    </source>
</evidence>
<comment type="cofactor">
    <cofactor evidence="11">
        <name>Mg(2+)</name>
        <dbReference type="ChEBI" id="CHEBI:18420"/>
    </cofactor>
    <text evidence="11">Binds 1 Mg(2+) ion per subunit.</text>
</comment>
<reference evidence="13" key="1">
    <citation type="submission" date="2018-09" db="EMBL/GenBank/DDBJ databases">
        <authorList>
            <person name="Manzano-Marin A."/>
            <person name="Manzano-Marin A."/>
        </authorList>
    </citation>
    <scope>NUCLEOTIDE SEQUENCE [LARGE SCALE GENOMIC DNA]</scope>
    <source>
        <strain evidence="13">BuCistrobi</strain>
    </source>
</reference>
<dbReference type="Gene3D" id="3.40.50.300">
    <property type="entry name" value="P-loop containing nucleotide triphosphate hydrolases"/>
    <property type="match status" value="1"/>
</dbReference>
<feature type="binding site" evidence="11">
    <location>
        <position position="84"/>
    </location>
    <ligand>
        <name>substrate</name>
    </ligand>
</feature>
<dbReference type="AlphaFoldDB" id="A0A3B1DME0"/>
<accession>A0A3B1DME0</accession>
<comment type="similarity">
    <text evidence="2 11">Belongs to the shikimate kinase family.</text>
</comment>
<dbReference type="OrthoDB" id="9800332at2"/>
<dbReference type="GO" id="GO:0005524">
    <property type="term" value="F:ATP binding"/>
    <property type="evidence" value="ECO:0007669"/>
    <property type="project" value="UniProtKB-UniRule"/>
</dbReference>
<evidence type="ECO:0000313" key="12">
    <source>
        <dbReference type="EMBL" id="VAX76851.1"/>
    </source>
</evidence>
<keyword evidence="11" id="KW-0479">Metal-binding</keyword>
<organism evidence="12 13">
    <name type="scientific">Buchnera aphidicola</name>
    <name type="common">Cinara strobi</name>
    <dbReference type="NCBI Taxonomy" id="1921549"/>
    <lineage>
        <taxon>Bacteria</taxon>
        <taxon>Pseudomonadati</taxon>
        <taxon>Pseudomonadota</taxon>
        <taxon>Gammaproteobacteria</taxon>
        <taxon>Enterobacterales</taxon>
        <taxon>Erwiniaceae</taxon>
        <taxon>Buchnera</taxon>
    </lineage>
</organism>
<dbReference type="HAMAP" id="MF_00109">
    <property type="entry name" value="Shikimate_kinase"/>
    <property type="match status" value="1"/>
</dbReference>
<evidence type="ECO:0000256" key="6">
    <source>
        <dbReference type="ARBA" id="ARBA00022777"/>
    </source>
</evidence>
<feature type="binding site" evidence="11">
    <location>
        <position position="62"/>
    </location>
    <ligand>
        <name>substrate</name>
    </ligand>
</feature>
<comment type="pathway">
    <text evidence="1 11">Metabolic intermediate biosynthesis; chorismate biosynthesis; chorismate from D-erythrose 4-phosphate and phosphoenolpyruvate: step 5/7.</text>
</comment>
<keyword evidence="5 11" id="KW-0547">Nucleotide-binding</keyword>
<dbReference type="PROSITE" id="PS01128">
    <property type="entry name" value="SHIKIMATE_KINASE"/>
    <property type="match status" value="1"/>
</dbReference>
<dbReference type="Proteomes" id="UP000271849">
    <property type="component" value="Chromosome"/>
</dbReference>
<dbReference type="PRINTS" id="PR01100">
    <property type="entry name" value="SHIKIMTKNASE"/>
</dbReference>
<keyword evidence="4 11" id="KW-0808">Transferase</keyword>
<feature type="binding site" evidence="11">
    <location>
        <position position="143"/>
    </location>
    <ligand>
        <name>substrate</name>
    </ligand>
</feature>
<feature type="binding site" evidence="11">
    <location>
        <begin position="16"/>
        <end position="21"/>
    </location>
    <ligand>
        <name>ATP</name>
        <dbReference type="ChEBI" id="CHEBI:30616"/>
    </ligand>
</feature>
<evidence type="ECO:0000256" key="10">
    <source>
        <dbReference type="ARBA" id="ARBA00048567"/>
    </source>
</evidence>
<dbReference type="GO" id="GO:0008652">
    <property type="term" value="P:amino acid biosynthetic process"/>
    <property type="evidence" value="ECO:0007669"/>
    <property type="project" value="UniProtKB-KW"/>
</dbReference>
<comment type="subunit">
    <text evidence="11">Monomer.</text>
</comment>
<evidence type="ECO:0000256" key="9">
    <source>
        <dbReference type="ARBA" id="ARBA00023141"/>
    </source>
</evidence>
<dbReference type="PANTHER" id="PTHR21087">
    <property type="entry name" value="SHIKIMATE KINASE"/>
    <property type="match status" value="1"/>
</dbReference>
<keyword evidence="6 11" id="KW-0418">Kinase</keyword>
<evidence type="ECO:0000256" key="8">
    <source>
        <dbReference type="ARBA" id="ARBA00022842"/>
    </source>
</evidence>
<protein>
    <recommendedName>
        <fullName evidence="11">Shikimate kinase 1</fullName>
        <shortName evidence="11">SK 1</shortName>
        <ecNumber evidence="11">2.7.1.71</ecNumber>
    </recommendedName>
</protein>
<dbReference type="GO" id="GO:0009423">
    <property type="term" value="P:chorismate biosynthetic process"/>
    <property type="evidence" value="ECO:0007669"/>
    <property type="project" value="UniProtKB-UniRule"/>
</dbReference>
<evidence type="ECO:0000256" key="4">
    <source>
        <dbReference type="ARBA" id="ARBA00022679"/>
    </source>
</evidence>
<evidence type="ECO:0000256" key="5">
    <source>
        <dbReference type="ARBA" id="ARBA00022741"/>
    </source>
</evidence>
<dbReference type="GO" id="GO:0009073">
    <property type="term" value="P:aromatic amino acid family biosynthetic process"/>
    <property type="evidence" value="ECO:0007669"/>
    <property type="project" value="UniProtKB-KW"/>
</dbReference>
<dbReference type="GO" id="GO:0005829">
    <property type="term" value="C:cytosol"/>
    <property type="evidence" value="ECO:0007669"/>
    <property type="project" value="TreeGrafter"/>
</dbReference>
<keyword evidence="8 11" id="KW-0460">Magnesium</keyword>
<dbReference type="GO" id="GO:0004765">
    <property type="term" value="F:shikimate kinase activity"/>
    <property type="evidence" value="ECO:0007669"/>
    <property type="project" value="UniProtKB-UniRule"/>
</dbReference>
<feature type="binding site" evidence="11">
    <location>
        <position position="38"/>
    </location>
    <ligand>
        <name>substrate</name>
    </ligand>
</feature>
<feature type="binding site" evidence="11">
    <location>
        <position position="20"/>
    </location>
    <ligand>
        <name>Mg(2+)</name>
        <dbReference type="ChEBI" id="CHEBI:18420"/>
    </ligand>
</feature>
<dbReference type="EC" id="2.7.1.71" evidence="11"/>
<keyword evidence="3 11" id="KW-0028">Amino-acid biosynthesis</keyword>
<evidence type="ECO:0000256" key="11">
    <source>
        <dbReference type="HAMAP-Rule" id="MF_00109"/>
    </source>
</evidence>